<evidence type="ECO:0000313" key="4">
    <source>
        <dbReference type="Proteomes" id="UP000268162"/>
    </source>
</evidence>
<feature type="region of interest" description="Disordered" evidence="1">
    <location>
        <begin position="27"/>
        <end position="46"/>
    </location>
</feature>
<proteinExistence type="predicted"/>
<dbReference type="EMBL" id="ML002445">
    <property type="protein sequence ID" value="RKP37792.1"/>
    <property type="molecule type" value="Genomic_DNA"/>
</dbReference>
<evidence type="ECO:0000256" key="1">
    <source>
        <dbReference type="SAM" id="MobiDB-lite"/>
    </source>
</evidence>
<name>A0A4P9ZY00_9FUNG</name>
<dbReference type="AlphaFoldDB" id="A0A4P9ZY00"/>
<feature type="compositionally biased region" description="Basic and acidic residues" evidence="1">
    <location>
        <begin position="121"/>
        <end position="136"/>
    </location>
</feature>
<feature type="compositionally biased region" description="Acidic residues" evidence="1">
    <location>
        <begin position="109"/>
        <end position="120"/>
    </location>
</feature>
<feature type="signal peptide" evidence="2">
    <location>
        <begin position="1"/>
        <end position="20"/>
    </location>
</feature>
<organism evidence="3 4">
    <name type="scientific">Dimargaris cristalligena</name>
    <dbReference type="NCBI Taxonomy" id="215637"/>
    <lineage>
        <taxon>Eukaryota</taxon>
        <taxon>Fungi</taxon>
        <taxon>Fungi incertae sedis</taxon>
        <taxon>Zoopagomycota</taxon>
        <taxon>Kickxellomycotina</taxon>
        <taxon>Dimargaritomycetes</taxon>
        <taxon>Dimargaritales</taxon>
        <taxon>Dimargaritaceae</taxon>
        <taxon>Dimargaris</taxon>
    </lineage>
</organism>
<feature type="chain" id="PRO_5020803686" evidence="2">
    <location>
        <begin position="21"/>
        <end position="136"/>
    </location>
</feature>
<reference evidence="4" key="1">
    <citation type="journal article" date="2018" name="Nat. Microbiol.">
        <title>Leveraging single-cell genomics to expand the fungal tree of life.</title>
        <authorList>
            <person name="Ahrendt S.R."/>
            <person name="Quandt C.A."/>
            <person name="Ciobanu D."/>
            <person name="Clum A."/>
            <person name="Salamov A."/>
            <person name="Andreopoulos B."/>
            <person name="Cheng J.F."/>
            <person name="Woyke T."/>
            <person name="Pelin A."/>
            <person name="Henrissat B."/>
            <person name="Reynolds N.K."/>
            <person name="Benny G.L."/>
            <person name="Smith M.E."/>
            <person name="James T.Y."/>
            <person name="Grigoriev I.V."/>
        </authorList>
    </citation>
    <scope>NUCLEOTIDE SEQUENCE [LARGE SCALE GENOMIC DNA]</scope>
    <source>
        <strain evidence="4">RSA 468</strain>
    </source>
</reference>
<accession>A0A4P9ZY00</accession>
<dbReference type="Proteomes" id="UP000268162">
    <property type="component" value="Unassembled WGS sequence"/>
</dbReference>
<keyword evidence="2" id="KW-0732">Signal</keyword>
<sequence length="136" mass="15391">MKLLHATLFIGVLWFDSILGLPMNPSPTASSLPDSPTTNLSGEPDNIPQIDIYWSRTYTLPDLEPVERVRDRACELLNDAAEGLQECVFRYVEWLLVGPHDSPSNSPEEVVDQEHEEENERVEAEEGRNESANREN</sequence>
<evidence type="ECO:0000313" key="3">
    <source>
        <dbReference type="EMBL" id="RKP37792.1"/>
    </source>
</evidence>
<feature type="region of interest" description="Disordered" evidence="1">
    <location>
        <begin position="99"/>
        <end position="136"/>
    </location>
</feature>
<keyword evidence="4" id="KW-1185">Reference proteome</keyword>
<gene>
    <name evidence="3" type="ORF">BJ085DRAFT_33291</name>
</gene>
<protein>
    <submittedName>
        <fullName evidence="3">Uncharacterized protein</fullName>
    </submittedName>
</protein>
<evidence type="ECO:0000256" key="2">
    <source>
        <dbReference type="SAM" id="SignalP"/>
    </source>
</evidence>
<feature type="compositionally biased region" description="Polar residues" evidence="1">
    <location>
        <begin position="27"/>
        <end position="41"/>
    </location>
</feature>